<reference evidence="3 4" key="3">
    <citation type="journal article" date="2010" name="Sequencing">
        <title>Complete Genome Sequence of Rothia mucilaginosa DY-18: A Clinical Isolate with Dense Meshwork-Like Structures from a Persistent Apical Periodontitis Lesion.</title>
        <authorList>
            <person name="Yamane K."/>
            <person name="Nambu T."/>
            <person name="Yamanaka T."/>
            <person name="Mashimo C."/>
            <person name="Sugimori C."/>
            <person name="Leung K.-P."/>
            <person name="Fukushima H."/>
        </authorList>
    </citation>
    <scope>NUCLEOTIDE SEQUENCE [LARGE SCALE GENOMIC DNA]</scope>
    <source>
        <strain evidence="3 4">DY-18</strain>
    </source>
</reference>
<feature type="region of interest" description="Disordered" evidence="1">
    <location>
        <begin position="61"/>
        <end position="95"/>
    </location>
</feature>
<feature type="compositionally biased region" description="Low complexity" evidence="1">
    <location>
        <begin position="285"/>
        <end position="301"/>
    </location>
</feature>
<organism evidence="3 4">
    <name type="scientific">Rothia mucilaginosa (strain DY-18)</name>
    <name type="common">Stomatococcus mucilaginosus</name>
    <dbReference type="NCBI Taxonomy" id="680646"/>
    <lineage>
        <taxon>Bacteria</taxon>
        <taxon>Bacillati</taxon>
        <taxon>Actinomycetota</taxon>
        <taxon>Actinomycetes</taxon>
        <taxon>Micrococcales</taxon>
        <taxon>Micrococcaceae</taxon>
        <taxon>Rothia</taxon>
    </lineage>
</organism>
<dbReference type="HOGENOM" id="CLU_852288_0_0_11"/>
<name>D2NSK7_ROTMD</name>
<reference evidence="4" key="1">
    <citation type="submission" date="2009-07" db="EMBL/GenBank/DDBJ databases">
        <title>Complete genome sequence of Rothia mucilaginosa DJ.</title>
        <authorList>
            <person name="Yamane K."/>
            <person name="Nambu T."/>
            <person name="Mashimo C."/>
            <person name="Sugimori C."/>
            <person name="Yamanaka T."/>
            <person name="Leung K."/>
            <person name="Fukushima H."/>
        </authorList>
    </citation>
    <scope>NUCLEOTIDE SEQUENCE [LARGE SCALE GENOMIC DNA]</scope>
    <source>
        <strain evidence="4">DY-18</strain>
    </source>
</reference>
<accession>D2NSK7</accession>
<feature type="compositionally biased region" description="Low complexity" evidence="1">
    <location>
        <begin position="71"/>
        <end position="87"/>
    </location>
</feature>
<feature type="compositionally biased region" description="Polar residues" evidence="1">
    <location>
        <begin position="308"/>
        <end position="318"/>
    </location>
</feature>
<keyword evidence="4" id="KW-1185">Reference proteome</keyword>
<dbReference type="Proteomes" id="UP000001883">
    <property type="component" value="Chromosome"/>
</dbReference>
<evidence type="ECO:0000313" key="3">
    <source>
        <dbReference type="EMBL" id="BAI64633.1"/>
    </source>
</evidence>
<reference evidence="3 4" key="2">
    <citation type="journal article" date="2010" name="J Osaka Dent Univ">
        <title>Isolation and identification of Rothia mucilaginosa from persistent apical periodontitis lesions.</title>
        <authorList>
            <person name="Yamane K."/>
            <person name="Yoshida M."/>
            <person name="Fujihira T."/>
            <person name="Baba T."/>
            <person name="Tsuji N."/>
            <person name="Hayashi H."/>
            <person name="Sugimori C."/>
            <person name="Yamanaka T."/>
            <person name="Mashimo C."/>
            <person name="Nambu T."/>
            <person name="Kawai H."/>
            <person name="Fukushima H."/>
        </authorList>
    </citation>
    <scope>NUCLEOTIDE SEQUENCE [LARGE SCALE GENOMIC DNA]</scope>
    <source>
        <strain evidence="3 4">DY-18</strain>
    </source>
</reference>
<evidence type="ECO:0000313" key="4">
    <source>
        <dbReference type="Proteomes" id="UP000001883"/>
    </source>
</evidence>
<dbReference type="InterPro" id="IPR006311">
    <property type="entry name" value="TAT_signal"/>
</dbReference>
<dbReference type="AlphaFoldDB" id="D2NSK7"/>
<protein>
    <submittedName>
        <fullName evidence="3">ABC-type Fe3+-hydroxamate transport system, periplasmic component</fullName>
    </submittedName>
</protein>
<evidence type="ECO:0000259" key="2">
    <source>
        <dbReference type="Pfam" id="PF19843"/>
    </source>
</evidence>
<dbReference type="EMBL" id="AP011540">
    <property type="protein sequence ID" value="BAI64633.1"/>
    <property type="molecule type" value="Genomic_DNA"/>
</dbReference>
<feature type="region of interest" description="Disordered" evidence="1">
    <location>
        <begin position="281"/>
        <end position="326"/>
    </location>
</feature>
<evidence type="ECO:0000256" key="1">
    <source>
        <dbReference type="SAM" id="MobiDB-lite"/>
    </source>
</evidence>
<sequence>MPHPSGTLTEPSLNCIRATRILSAHLYSCERLRMFGSLSRRHLLALSSGAALSALTSACSPSAVSRPQPLTDPSPTDAAPAPQSTQTKSATTTRSITYAEPLPKSALDGRGPAILPDQFFERVGNFSNGTLSHRAVNVPRPTMPPEAKERTVEGLHAFLQYWGAAQNYMLLTGDTEPFMNLPGQEHFSQMAQMYRDIYRYNIGWLVSKNNHPMCINLSSPQPVPATEQDVYCWKATLKVDENAFLFNHETRQREQLTGIYGSNQKADAYVYFGEEGWQMLEDPNSSPSATATPAATAEPSANIPSAHPTPNESTSSKATRYIRGSA</sequence>
<gene>
    <name evidence="3" type="ordered locus">RMDY18_08010</name>
</gene>
<feature type="domain" description="DUF6318" evidence="2">
    <location>
        <begin position="124"/>
        <end position="282"/>
    </location>
</feature>
<dbReference type="KEGG" id="rmu:RMDY18_08010"/>
<dbReference type="Pfam" id="PF19843">
    <property type="entry name" value="DUF6318"/>
    <property type="match status" value="1"/>
</dbReference>
<dbReference type="InterPro" id="IPR046281">
    <property type="entry name" value="DUF6318"/>
</dbReference>
<dbReference type="PROSITE" id="PS51318">
    <property type="entry name" value="TAT"/>
    <property type="match status" value="1"/>
</dbReference>
<proteinExistence type="predicted"/>